<evidence type="ECO:0000256" key="1">
    <source>
        <dbReference type="RuleBase" id="RU365057"/>
    </source>
</evidence>
<keyword evidence="1" id="KW-0813">Transport</keyword>
<dbReference type="GO" id="GO:0000055">
    <property type="term" value="P:ribosomal large subunit export from nucleus"/>
    <property type="evidence" value="ECO:0007669"/>
    <property type="project" value="UniProtKB-UniRule"/>
</dbReference>
<comment type="function">
    <text evidence="1">Required for 60S pre-ribosomal subunits export to the cytoplasm.</text>
</comment>
<dbReference type="InterPro" id="IPR027312">
    <property type="entry name" value="Sda1"/>
</dbReference>
<evidence type="ECO:0000259" key="3">
    <source>
        <dbReference type="Pfam" id="PF21638"/>
    </source>
</evidence>
<keyword evidence="5" id="KW-1185">Reference proteome</keyword>
<keyword evidence="1" id="KW-0653">Protein transport</keyword>
<feature type="region of interest" description="Disordered" evidence="2">
    <location>
        <begin position="1"/>
        <end position="31"/>
    </location>
</feature>
<organism evidence="4 5">
    <name type="scientific">Artemia franciscana</name>
    <name type="common">Brine shrimp</name>
    <name type="synonym">Artemia sanfranciscana</name>
    <dbReference type="NCBI Taxonomy" id="6661"/>
    <lineage>
        <taxon>Eukaryota</taxon>
        <taxon>Metazoa</taxon>
        <taxon>Ecdysozoa</taxon>
        <taxon>Arthropoda</taxon>
        <taxon>Crustacea</taxon>
        <taxon>Branchiopoda</taxon>
        <taxon>Anostraca</taxon>
        <taxon>Artemiidae</taxon>
        <taxon>Artemia</taxon>
    </lineage>
</organism>
<evidence type="ECO:0000313" key="4">
    <source>
        <dbReference type="EMBL" id="KAK2717688.1"/>
    </source>
</evidence>
<dbReference type="Pfam" id="PF21638">
    <property type="entry name" value="SDA1_C"/>
    <property type="match status" value="1"/>
</dbReference>
<protein>
    <recommendedName>
        <fullName evidence="1">Protein SDA1</fullName>
    </recommendedName>
</protein>
<comment type="subcellular location">
    <subcellularLocation>
        <location evidence="1">Nucleus</location>
        <location evidence="1">Nucleolus</location>
    </subcellularLocation>
</comment>
<dbReference type="InterPro" id="IPR048292">
    <property type="entry name" value="SDA1_C"/>
</dbReference>
<dbReference type="EMBL" id="JAVRJZ010000010">
    <property type="protein sequence ID" value="KAK2717688.1"/>
    <property type="molecule type" value="Genomic_DNA"/>
</dbReference>
<feature type="compositionally biased region" description="Basic and acidic residues" evidence="2">
    <location>
        <begin position="1"/>
        <end position="10"/>
    </location>
</feature>
<feature type="domain" description="SDA1 C-terminal" evidence="3">
    <location>
        <begin position="21"/>
        <end position="53"/>
    </location>
</feature>
<comment type="similarity">
    <text evidence="1">Belongs to the SDA1 family.</text>
</comment>
<accession>A0AA88L3P3</accession>
<feature type="non-terminal residue" evidence="4">
    <location>
        <position position="129"/>
    </location>
</feature>
<proteinExistence type="inferred from homology"/>
<evidence type="ECO:0000256" key="2">
    <source>
        <dbReference type="SAM" id="MobiDB-lite"/>
    </source>
</evidence>
<dbReference type="AlphaFoldDB" id="A0AA88L3P3"/>
<comment type="caution">
    <text evidence="4">The sequence shown here is derived from an EMBL/GenBank/DDBJ whole genome shotgun (WGS) entry which is preliminary data.</text>
</comment>
<dbReference type="PANTHER" id="PTHR12730:SF0">
    <property type="entry name" value="PROTEIN SDA1 HOMOLOG"/>
    <property type="match status" value="1"/>
</dbReference>
<dbReference type="PANTHER" id="PTHR12730">
    <property type="entry name" value="HSDA/SDA1-RELATED"/>
    <property type="match status" value="1"/>
</dbReference>
<gene>
    <name evidence="4" type="ORF">QYM36_006459</name>
</gene>
<name>A0AA88L3P3_ARTSF</name>
<evidence type="ECO:0000313" key="5">
    <source>
        <dbReference type="Proteomes" id="UP001187531"/>
    </source>
</evidence>
<dbReference type="GO" id="GO:0042273">
    <property type="term" value="P:ribosomal large subunit biogenesis"/>
    <property type="evidence" value="ECO:0007669"/>
    <property type="project" value="UniProtKB-UniRule"/>
</dbReference>
<keyword evidence="1" id="KW-0690">Ribosome biogenesis</keyword>
<reference evidence="4" key="1">
    <citation type="submission" date="2023-07" db="EMBL/GenBank/DDBJ databases">
        <title>Chromosome-level genome assembly of Artemia franciscana.</title>
        <authorList>
            <person name="Jo E."/>
        </authorList>
    </citation>
    <scope>NUCLEOTIDE SEQUENCE</scope>
    <source>
        <tissue evidence="4">Whole body</tissue>
    </source>
</reference>
<dbReference type="Proteomes" id="UP001187531">
    <property type="component" value="Unassembled WGS sequence"/>
</dbReference>
<dbReference type="GO" id="GO:0015031">
    <property type="term" value="P:protein transport"/>
    <property type="evidence" value="ECO:0007669"/>
    <property type="project" value="UniProtKB-KW"/>
</dbReference>
<sequence>EGREDREKPGRKQKRQNPFASTTNKEKQKKKGFMMIRNKAKGKKIRSFKEKQVTCRLFWFFFAELLKASPLPSVAVEHGRRVVPSGSYTKASDSVKEVLVIGSEIGQCYRPSAIKAQRSHALEGLLIHF</sequence>
<dbReference type="GO" id="GO:0005730">
    <property type="term" value="C:nucleolus"/>
    <property type="evidence" value="ECO:0007669"/>
    <property type="project" value="UniProtKB-SubCell"/>
</dbReference>
<keyword evidence="1" id="KW-0539">Nucleus</keyword>